<dbReference type="Pfam" id="PF07883">
    <property type="entry name" value="Cupin_2"/>
    <property type="match status" value="1"/>
</dbReference>
<dbReference type="InterPro" id="IPR014710">
    <property type="entry name" value="RmlC-like_jellyroll"/>
</dbReference>
<dbReference type="InterPro" id="IPR053146">
    <property type="entry name" value="QDO-like"/>
</dbReference>
<dbReference type="GO" id="GO:0008127">
    <property type="term" value="F:quercetin 2,3-dioxygenase activity"/>
    <property type="evidence" value="ECO:0007669"/>
    <property type="project" value="UniProtKB-EC"/>
</dbReference>
<proteinExistence type="predicted"/>
<dbReference type="EC" id="1.13.11.24" evidence="2"/>
<comment type="caution">
    <text evidence="2">The sequence shown here is derived from an EMBL/GenBank/DDBJ whole genome shotgun (WGS) entry which is preliminary data.</text>
</comment>
<evidence type="ECO:0000313" key="2">
    <source>
        <dbReference type="EMBL" id="MBB5133366.1"/>
    </source>
</evidence>
<protein>
    <submittedName>
        <fullName evidence="2">Quercetin 2,3-dioxygenase</fullName>
        <ecNumber evidence="2">1.13.11.24</ecNumber>
    </submittedName>
</protein>
<dbReference type="RefSeq" id="WP_185050346.1">
    <property type="nucleotide sequence ID" value="NZ_BAABIX010000001.1"/>
</dbReference>
<sequence length="186" mass="20758">MSLEYLIDPEGGPQWRGILPGAPEAYFLKRGEGEHAMLFTDLFTVLLSGDETEGQFGVFTSEAPAGKLIPAHVHRDTHETFYVMEGKVRVHVRDRDGTKRSRLLEPGDFGFVPAGLAHAYQVEERARMLGVATGGFERFFQHMGRPTDHATADQPPFVPDLPRMQAAAREHNMEFLPDLAWPDAEA</sequence>
<dbReference type="Proteomes" id="UP000578449">
    <property type="component" value="Unassembled WGS sequence"/>
</dbReference>
<dbReference type="CDD" id="cd02215">
    <property type="entry name" value="cupin_QDO_N_C"/>
    <property type="match status" value="1"/>
</dbReference>
<keyword evidence="3" id="KW-1185">Reference proteome</keyword>
<evidence type="ECO:0000313" key="3">
    <source>
        <dbReference type="Proteomes" id="UP000578449"/>
    </source>
</evidence>
<dbReference type="InterPro" id="IPR011051">
    <property type="entry name" value="RmlC_Cupin_sf"/>
</dbReference>
<dbReference type="Gene3D" id="2.60.120.10">
    <property type="entry name" value="Jelly Rolls"/>
    <property type="match status" value="1"/>
</dbReference>
<feature type="domain" description="Cupin type-2" evidence="1">
    <location>
        <begin position="64"/>
        <end position="129"/>
    </location>
</feature>
<keyword evidence="2" id="KW-0560">Oxidoreductase</keyword>
<gene>
    <name evidence="2" type="ORF">HNP84_003092</name>
</gene>
<organism evidence="2 3">
    <name type="scientific">Thermocatellispora tengchongensis</name>
    <dbReference type="NCBI Taxonomy" id="1073253"/>
    <lineage>
        <taxon>Bacteria</taxon>
        <taxon>Bacillati</taxon>
        <taxon>Actinomycetota</taxon>
        <taxon>Actinomycetes</taxon>
        <taxon>Streptosporangiales</taxon>
        <taxon>Streptosporangiaceae</taxon>
        <taxon>Thermocatellispora</taxon>
    </lineage>
</organism>
<dbReference type="InterPro" id="IPR013096">
    <property type="entry name" value="Cupin_2"/>
</dbReference>
<dbReference type="PANTHER" id="PTHR36440">
    <property type="entry name" value="PUTATIVE (AFU_ORTHOLOGUE AFUA_8G07350)-RELATED"/>
    <property type="match status" value="1"/>
</dbReference>
<dbReference type="PANTHER" id="PTHR36440:SF1">
    <property type="entry name" value="PUTATIVE (AFU_ORTHOLOGUE AFUA_8G07350)-RELATED"/>
    <property type="match status" value="1"/>
</dbReference>
<dbReference type="SUPFAM" id="SSF51182">
    <property type="entry name" value="RmlC-like cupins"/>
    <property type="match status" value="1"/>
</dbReference>
<dbReference type="EMBL" id="JACHGN010000006">
    <property type="protein sequence ID" value="MBB5133366.1"/>
    <property type="molecule type" value="Genomic_DNA"/>
</dbReference>
<name>A0A840P4D3_9ACTN</name>
<accession>A0A840P4D3</accession>
<evidence type="ECO:0000259" key="1">
    <source>
        <dbReference type="Pfam" id="PF07883"/>
    </source>
</evidence>
<dbReference type="AlphaFoldDB" id="A0A840P4D3"/>
<keyword evidence="2" id="KW-0223">Dioxygenase</keyword>
<reference evidence="2 3" key="1">
    <citation type="submission" date="2020-08" db="EMBL/GenBank/DDBJ databases">
        <title>Genomic Encyclopedia of Type Strains, Phase IV (KMG-IV): sequencing the most valuable type-strain genomes for metagenomic binning, comparative biology and taxonomic classification.</title>
        <authorList>
            <person name="Goeker M."/>
        </authorList>
    </citation>
    <scope>NUCLEOTIDE SEQUENCE [LARGE SCALE GENOMIC DNA]</scope>
    <source>
        <strain evidence="2 3">DSM 45615</strain>
    </source>
</reference>